<organism evidence="1 2">
    <name type="scientific">Mycobacterium phage Cosmo</name>
    <dbReference type="NCBI Taxonomy" id="1567467"/>
    <lineage>
        <taxon>Viruses</taxon>
        <taxon>Duplodnaviria</taxon>
        <taxon>Heunggongvirae</taxon>
        <taxon>Uroviricota</taxon>
        <taxon>Caudoviricetes</taxon>
        <taxon>Vilmaviridae</taxon>
        <taxon>Wildcatvirus</taxon>
        <taxon>Wildcatvirus wildcat</taxon>
        <taxon>Mycobacterium virus Wildcat</taxon>
    </lineage>
</organism>
<protein>
    <submittedName>
        <fullName evidence="1">Uncharacterized protein</fullName>
    </submittedName>
</protein>
<proteinExistence type="predicted"/>
<accession>A0A0B5A2T9</accession>
<name>A0A0B5A2T9_9CAUD</name>
<evidence type="ECO:0000313" key="1">
    <source>
        <dbReference type="EMBL" id="AJD82094.1"/>
    </source>
</evidence>
<sequence>MATSDPVNHWQLDWDPIIKVWYPVPPLSWTQYETPEDVYFDSLDEAFEWIEEELKNAPVVDENLVDLQRNQVELETVSPSVPVAEPPRKLSRGETVIRNPIASQPVPQSRSQRLAEYQSMVGLR</sequence>
<evidence type="ECO:0000313" key="2">
    <source>
        <dbReference type="Proteomes" id="UP000031718"/>
    </source>
</evidence>
<gene>
    <name evidence="1" type="primary">22</name>
    <name evidence="1" type="ORF">COSMO_22</name>
</gene>
<dbReference type="EMBL" id="KP027195">
    <property type="protein sequence ID" value="AJD82094.1"/>
    <property type="molecule type" value="Genomic_DNA"/>
</dbReference>
<dbReference type="Proteomes" id="UP000031718">
    <property type="component" value="Segment"/>
</dbReference>
<reference evidence="1 2" key="1">
    <citation type="submission" date="2014-10" db="EMBL/GenBank/DDBJ databases">
        <authorList>
            <person name="Mackenzie J."/>
            <person name="Lekholoane M."/>
            <person name="Leqhaoe R."/>
            <person name="Mcunu Z."/>
            <person name="Mzobe Z."/>
            <person name="Rodel H."/>
            <person name="Seagreen C."/>
            <person name="Mazeka N."/>
            <person name="Larsen M.H."/>
            <person name="Rubin E.J."/>
            <person name="Russell D.A."/>
            <person name="Guerrero C.A."/>
            <person name="Bowman C.A."/>
            <person name="Jacobs-Sera D."/>
            <person name="Hendrix R.W."/>
            <person name="Hatfull G.F."/>
        </authorList>
    </citation>
    <scope>NUCLEOTIDE SEQUENCE [LARGE SCALE GENOMIC DNA]</scope>
</reference>